<dbReference type="NCBIfam" id="TIGR02595">
    <property type="entry name" value="PEP_CTERM"/>
    <property type="match status" value="1"/>
</dbReference>
<feature type="domain" description="Ice-binding protein C-terminal" evidence="1">
    <location>
        <begin position="269"/>
        <end position="287"/>
    </location>
</feature>
<gene>
    <name evidence="2" type="ORF">K227x_46590</name>
</gene>
<name>A0A517NGJ7_9BACT</name>
<evidence type="ECO:0000313" key="3">
    <source>
        <dbReference type="Proteomes" id="UP000318538"/>
    </source>
</evidence>
<reference evidence="2 3" key="1">
    <citation type="submission" date="2019-02" db="EMBL/GenBank/DDBJ databases">
        <title>Deep-cultivation of Planctomycetes and their phenomic and genomic characterization uncovers novel biology.</title>
        <authorList>
            <person name="Wiegand S."/>
            <person name="Jogler M."/>
            <person name="Boedeker C."/>
            <person name="Pinto D."/>
            <person name="Vollmers J."/>
            <person name="Rivas-Marin E."/>
            <person name="Kohn T."/>
            <person name="Peeters S.H."/>
            <person name="Heuer A."/>
            <person name="Rast P."/>
            <person name="Oberbeckmann S."/>
            <person name="Bunk B."/>
            <person name="Jeske O."/>
            <person name="Meyerdierks A."/>
            <person name="Storesund J.E."/>
            <person name="Kallscheuer N."/>
            <person name="Luecker S."/>
            <person name="Lage O.M."/>
            <person name="Pohl T."/>
            <person name="Merkel B.J."/>
            <person name="Hornburger P."/>
            <person name="Mueller R.-W."/>
            <person name="Bruemmer F."/>
            <person name="Labrenz M."/>
            <person name="Spormann A.M."/>
            <person name="Op den Camp H."/>
            <person name="Overmann J."/>
            <person name="Amann R."/>
            <person name="Jetten M.S.M."/>
            <person name="Mascher T."/>
            <person name="Medema M.H."/>
            <person name="Devos D.P."/>
            <person name="Kaster A.-K."/>
            <person name="Ovreas L."/>
            <person name="Rohde M."/>
            <person name="Galperin M.Y."/>
            <person name="Jogler C."/>
        </authorList>
    </citation>
    <scope>NUCLEOTIDE SEQUENCE [LARGE SCALE GENOMIC DNA]</scope>
    <source>
        <strain evidence="2 3">K22_7</strain>
    </source>
</reference>
<dbReference type="KEGG" id="rlc:K227x_46590"/>
<accession>A0A517NGJ7</accession>
<dbReference type="EMBL" id="CP036525">
    <property type="protein sequence ID" value="QDT06250.1"/>
    <property type="molecule type" value="Genomic_DNA"/>
</dbReference>
<organism evidence="2 3">
    <name type="scientific">Rubripirellula lacrimiformis</name>
    <dbReference type="NCBI Taxonomy" id="1930273"/>
    <lineage>
        <taxon>Bacteria</taxon>
        <taxon>Pseudomonadati</taxon>
        <taxon>Planctomycetota</taxon>
        <taxon>Planctomycetia</taxon>
        <taxon>Pirellulales</taxon>
        <taxon>Pirellulaceae</taxon>
        <taxon>Rubripirellula</taxon>
    </lineage>
</organism>
<protein>
    <submittedName>
        <fullName evidence="2">PEP-CTERM motif protein</fullName>
    </submittedName>
</protein>
<evidence type="ECO:0000313" key="2">
    <source>
        <dbReference type="EMBL" id="QDT06250.1"/>
    </source>
</evidence>
<keyword evidence="3" id="KW-1185">Reference proteome</keyword>
<dbReference type="InterPro" id="IPR013424">
    <property type="entry name" value="Ice-binding_C"/>
</dbReference>
<proteinExistence type="predicted"/>
<dbReference type="AlphaFoldDB" id="A0A517NGJ7"/>
<evidence type="ECO:0000259" key="1">
    <source>
        <dbReference type="Pfam" id="PF07589"/>
    </source>
</evidence>
<sequence length="300" mass="30481">MKTFFDFSTAVRFGTDLGIRLLAIAALLGVSSTAKGGTIVVDQLAPTIVPGGGWGQFVQGGGSAGIFDLTGAGGTLESNQPSPIGAAKVTTGASNSDRGEIGISADFGLASDILNNLVAGYSYYKVDNGPNAFAAPSLKLGIYSAVGTGDNYGQLVYEPSWNQPAAGSSLPPTGDWQTVSIGSGTGAGSDSGGGWWWTGGFEQSSGAGGPPIKSASEWASLFALDADFASARIVGINVGVGTYNQNQIGYFDNVVFGTDTESTTYNFQPVPEPSSLAIFGIGALGLVVGGIHRRNQKQSA</sequence>
<dbReference type="Proteomes" id="UP000318538">
    <property type="component" value="Chromosome"/>
</dbReference>
<dbReference type="Pfam" id="PF07589">
    <property type="entry name" value="PEP-CTERM"/>
    <property type="match status" value="1"/>
</dbReference>